<evidence type="ECO:0000256" key="1">
    <source>
        <dbReference type="ARBA" id="ARBA00022898"/>
    </source>
</evidence>
<keyword evidence="1" id="KW-0663">Pyridoxal phosphate</keyword>
<feature type="domain" description="Aminotransferase class V" evidence="2">
    <location>
        <begin position="51"/>
        <end position="366"/>
    </location>
</feature>
<accession>A0A1I5JST4</accession>
<proteinExistence type="predicted"/>
<dbReference type="Proteomes" id="UP000199564">
    <property type="component" value="Unassembled WGS sequence"/>
</dbReference>
<evidence type="ECO:0000313" key="4">
    <source>
        <dbReference type="Proteomes" id="UP000199564"/>
    </source>
</evidence>
<evidence type="ECO:0000313" key="3">
    <source>
        <dbReference type="EMBL" id="SFO75553.1"/>
    </source>
</evidence>
<name>A0A1I5JST4_9BACT</name>
<dbReference type="InterPro" id="IPR015421">
    <property type="entry name" value="PyrdxlP-dep_Trfase_major"/>
</dbReference>
<evidence type="ECO:0000259" key="2">
    <source>
        <dbReference type="Pfam" id="PF00266"/>
    </source>
</evidence>
<protein>
    <submittedName>
        <fullName evidence="3">Selenocysteine lyase/Cysteine desulfurase</fullName>
    </submittedName>
</protein>
<dbReference type="Pfam" id="PF00266">
    <property type="entry name" value="Aminotran_5"/>
    <property type="match status" value="1"/>
</dbReference>
<dbReference type="Gene3D" id="3.90.1150.10">
    <property type="entry name" value="Aspartate Aminotransferase, domain 1"/>
    <property type="match status" value="1"/>
</dbReference>
<dbReference type="InterPro" id="IPR000192">
    <property type="entry name" value="Aminotrans_V_dom"/>
</dbReference>
<reference evidence="4" key="1">
    <citation type="submission" date="2016-10" db="EMBL/GenBank/DDBJ databases">
        <authorList>
            <person name="Varghese N."/>
            <person name="Submissions S."/>
        </authorList>
    </citation>
    <scope>NUCLEOTIDE SEQUENCE [LARGE SCALE GENOMIC DNA]</scope>
    <source>
        <strain evidence="4">DSM 15282</strain>
    </source>
</reference>
<dbReference type="AlphaFoldDB" id="A0A1I5JST4"/>
<dbReference type="STRING" id="226506.SAMN04488519_11376"/>
<dbReference type="RefSeq" id="WP_091655591.1">
    <property type="nucleotide sequence ID" value="NZ_FOVW01000013.1"/>
</dbReference>
<keyword evidence="3" id="KW-0456">Lyase</keyword>
<dbReference type="Gene3D" id="3.40.640.10">
    <property type="entry name" value="Type I PLP-dependent aspartate aminotransferase-like (Major domain)"/>
    <property type="match status" value="1"/>
</dbReference>
<dbReference type="GO" id="GO:0016829">
    <property type="term" value="F:lyase activity"/>
    <property type="evidence" value="ECO:0007669"/>
    <property type="project" value="UniProtKB-KW"/>
</dbReference>
<keyword evidence="4" id="KW-1185">Reference proteome</keyword>
<dbReference type="InterPro" id="IPR015422">
    <property type="entry name" value="PyrdxlP-dep_Trfase_small"/>
</dbReference>
<dbReference type="PANTHER" id="PTHR43586">
    <property type="entry name" value="CYSTEINE DESULFURASE"/>
    <property type="match status" value="1"/>
</dbReference>
<sequence>MDCQKHLFSIDPEISYLNNAYRGPLLKASENAALTDLGKMRNPQELQPSDFFTETEEVRGLFAQLISAETDEIAIIPSTSYGFASALSNWTDQKGQKAITVKDEFPSGYFAVKRWAEEHQSSLEVIGEDAELSWNDKILAAIDEHTALVLISSVHWMNGYIFDLEVIGAKCQKVGACFIVDGTQSVGAKPIDVKACKIDALICATYKWLLGPYSLGLAYFGEKFEGGKPLEESWMNRTNSRNFSELTNYRQEFLPKAHKFDVGESSHFILMPILKKSLEQILQWSTEEIQHYTSDLKKYLFESLELDLFHAQSSSNHLFALPLKLGLNPQVLKSELENEKVFVSVRGQSLRVSLHLYNDQRDIQRLVSVLEKS</sequence>
<organism evidence="3 4">
    <name type="scientific">Algoriphagus ornithinivorans</name>
    <dbReference type="NCBI Taxonomy" id="226506"/>
    <lineage>
        <taxon>Bacteria</taxon>
        <taxon>Pseudomonadati</taxon>
        <taxon>Bacteroidota</taxon>
        <taxon>Cytophagia</taxon>
        <taxon>Cytophagales</taxon>
        <taxon>Cyclobacteriaceae</taxon>
        <taxon>Algoriphagus</taxon>
    </lineage>
</organism>
<dbReference type="InterPro" id="IPR015424">
    <property type="entry name" value="PyrdxlP-dep_Trfase"/>
</dbReference>
<dbReference type="SUPFAM" id="SSF53383">
    <property type="entry name" value="PLP-dependent transferases"/>
    <property type="match status" value="1"/>
</dbReference>
<dbReference type="EMBL" id="FOVW01000013">
    <property type="protein sequence ID" value="SFO75553.1"/>
    <property type="molecule type" value="Genomic_DNA"/>
</dbReference>
<gene>
    <name evidence="3" type="ORF">SAMN04488519_11376</name>
</gene>
<dbReference type="PANTHER" id="PTHR43586:SF15">
    <property type="entry name" value="BLR3095 PROTEIN"/>
    <property type="match status" value="1"/>
</dbReference>